<dbReference type="InterPro" id="IPR007033">
    <property type="entry name" value="GORAB"/>
</dbReference>
<reference evidence="11 12" key="1">
    <citation type="journal article" date="2024" name="G3 (Bethesda)">
        <title>Genome assembly of Hibiscus sabdariffa L. provides insights into metabolisms of medicinal natural products.</title>
        <authorList>
            <person name="Kim T."/>
        </authorList>
    </citation>
    <scope>NUCLEOTIDE SEQUENCE [LARGE SCALE GENOMIC DNA]</scope>
    <source>
        <strain evidence="11">TK-2024</strain>
        <tissue evidence="11">Old leaves</tissue>
    </source>
</reference>
<comment type="subcellular location">
    <subcellularLocation>
        <location evidence="1">Cytoplasm</location>
    </subcellularLocation>
    <subcellularLocation>
        <location evidence="2">Golgi apparatus</location>
    </subcellularLocation>
</comment>
<evidence type="ECO:0000313" key="12">
    <source>
        <dbReference type="Proteomes" id="UP001472677"/>
    </source>
</evidence>
<evidence type="ECO:0000256" key="10">
    <source>
        <dbReference type="SAM" id="MobiDB-lite"/>
    </source>
</evidence>
<gene>
    <name evidence="11" type="ORF">V6N12_051559</name>
</gene>
<comment type="caution">
    <text evidence="11">The sequence shown here is derived from an EMBL/GenBank/DDBJ whole genome shotgun (WGS) entry which is preliminary data.</text>
</comment>
<dbReference type="Gene3D" id="2.40.160.200">
    <property type="entry name" value="LURP1-related"/>
    <property type="match status" value="1"/>
</dbReference>
<dbReference type="InterPro" id="IPR025659">
    <property type="entry name" value="Tubby-like_C"/>
</dbReference>
<evidence type="ECO:0000256" key="1">
    <source>
        <dbReference type="ARBA" id="ARBA00004496"/>
    </source>
</evidence>
<evidence type="ECO:0000256" key="8">
    <source>
        <dbReference type="ARBA" id="ARBA00023054"/>
    </source>
</evidence>
<dbReference type="InterPro" id="IPR007612">
    <property type="entry name" value="LOR"/>
</dbReference>
<comment type="similarity">
    <text evidence="3">Belongs to the LOR family.</text>
</comment>
<accession>A0ABR2GFN0</accession>
<dbReference type="SUPFAM" id="SSF54518">
    <property type="entry name" value="Tubby C-terminal domain-like"/>
    <property type="match status" value="1"/>
</dbReference>
<keyword evidence="7" id="KW-0333">Golgi apparatus</keyword>
<keyword evidence="12" id="KW-1185">Reference proteome</keyword>
<protein>
    <recommendedName>
        <fullName evidence="5">RAB6-interacting golgin</fullName>
    </recommendedName>
</protein>
<feature type="coiled-coil region" evidence="9">
    <location>
        <begin position="121"/>
        <end position="152"/>
    </location>
</feature>
<dbReference type="InterPro" id="IPR038595">
    <property type="entry name" value="LOR_sf"/>
</dbReference>
<dbReference type="Proteomes" id="UP001472677">
    <property type="component" value="Unassembled WGS sequence"/>
</dbReference>
<dbReference type="EMBL" id="JBBPBM010000001">
    <property type="protein sequence ID" value="KAK8601732.1"/>
    <property type="molecule type" value="Genomic_DNA"/>
</dbReference>
<comment type="similarity">
    <text evidence="4">Belongs to the GORAB family.</text>
</comment>
<keyword evidence="8 9" id="KW-0175">Coiled coil</keyword>
<dbReference type="PANTHER" id="PTHR21470">
    <property type="entry name" value="RAB6-INTERACTING PROTEIN GORAB"/>
    <property type="match status" value="1"/>
</dbReference>
<organism evidence="11 12">
    <name type="scientific">Hibiscus sabdariffa</name>
    <name type="common">roselle</name>
    <dbReference type="NCBI Taxonomy" id="183260"/>
    <lineage>
        <taxon>Eukaryota</taxon>
        <taxon>Viridiplantae</taxon>
        <taxon>Streptophyta</taxon>
        <taxon>Embryophyta</taxon>
        <taxon>Tracheophyta</taxon>
        <taxon>Spermatophyta</taxon>
        <taxon>Magnoliopsida</taxon>
        <taxon>eudicotyledons</taxon>
        <taxon>Gunneridae</taxon>
        <taxon>Pentapetalae</taxon>
        <taxon>rosids</taxon>
        <taxon>malvids</taxon>
        <taxon>Malvales</taxon>
        <taxon>Malvaceae</taxon>
        <taxon>Malvoideae</taxon>
        <taxon>Hibiscus</taxon>
    </lineage>
</organism>
<evidence type="ECO:0000256" key="6">
    <source>
        <dbReference type="ARBA" id="ARBA00022490"/>
    </source>
</evidence>
<evidence type="ECO:0000313" key="11">
    <source>
        <dbReference type="EMBL" id="KAK8601732.1"/>
    </source>
</evidence>
<dbReference type="Pfam" id="PF04949">
    <property type="entry name" value="Transcrip_act"/>
    <property type="match status" value="1"/>
</dbReference>
<proteinExistence type="inferred from homology"/>
<evidence type="ECO:0000256" key="2">
    <source>
        <dbReference type="ARBA" id="ARBA00004555"/>
    </source>
</evidence>
<dbReference type="Pfam" id="PF04525">
    <property type="entry name" value="LOR"/>
    <property type="match status" value="1"/>
</dbReference>
<evidence type="ECO:0000256" key="7">
    <source>
        <dbReference type="ARBA" id="ARBA00023034"/>
    </source>
</evidence>
<feature type="compositionally biased region" description="Polar residues" evidence="10">
    <location>
        <begin position="11"/>
        <end position="22"/>
    </location>
</feature>
<evidence type="ECO:0000256" key="5">
    <source>
        <dbReference type="ARBA" id="ARBA00014130"/>
    </source>
</evidence>
<evidence type="ECO:0000256" key="9">
    <source>
        <dbReference type="SAM" id="Coils"/>
    </source>
</evidence>
<evidence type="ECO:0000256" key="3">
    <source>
        <dbReference type="ARBA" id="ARBA00005437"/>
    </source>
</evidence>
<sequence>MASMATPKQIWEQQQSQMQRVKNSGVIVGNETPMKDDKEEEMAKSALALFRAKEEEIERKKVEVRDKVETYMGRVEEATRRLADIREELDALIDPMRKDIAFLRKKIDTVNRELKPLGQSCQKKEREYKEALEALNDKNKEKTQLVSKLMELLRMTRVYPNASFTGISERPPKLLPVPESDATEEANLTVWKKSLLFNCSGFTVFDSKGNLVFRVDNYMDGHKGEILLMDATGNPLLTIRRKKMSLGDSWLVYEGESFVNPCLRVRKSMNILNKNCLAYVIPGNNNTNTNTNRNNIVYEIKGSYSQRSCSVYDDNKRLAAEIKKKEAVKGVAYGTDIFRLIVQPGHIRTDFAMALVILLDQMHTRKHRDKAHLDHSTAVLCPYG</sequence>
<feature type="region of interest" description="Disordered" evidence="10">
    <location>
        <begin position="1"/>
        <end position="40"/>
    </location>
</feature>
<evidence type="ECO:0000256" key="4">
    <source>
        <dbReference type="ARBA" id="ARBA00005599"/>
    </source>
</evidence>
<name>A0ABR2GFN0_9ROSI</name>
<keyword evidence="6" id="KW-0963">Cytoplasm</keyword>
<dbReference type="PANTHER" id="PTHR21470:SF2">
    <property type="entry name" value="RAB6-INTERACTING GOLGIN"/>
    <property type="match status" value="1"/>
</dbReference>